<proteinExistence type="predicted"/>
<accession>A0ABV8YU56</accession>
<gene>
    <name evidence="1" type="ORF">ACFPH6_25260</name>
</gene>
<dbReference type="Pfam" id="PF13384">
    <property type="entry name" value="HTH_23"/>
    <property type="match status" value="1"/>
</dbReference>
<dbReference type="InterPro" id="IPR009057">
    <property type="entry name" value="Homeodomain-like_sf"/>
</dbReference>
<reference evidence="2" key="1">
    <citation type="journal article" date="2019" name="Int. J. Syst. Evol. Microbiol.">
        <title>The Global Catalogue of Microorganisms (GCM) 10K type strain sequencing project: providing services to taxonomists for standard genome sequencing and annotation.</title>
        <authorList>
            <consortium name="The Broad Institute Genomics Platform"/>
            <consortium name="The Broad Institute Genome Sequencing Center for Infectious Disease"/>
            <person name="Wu L."/>
            <person name="Ma J."/>
        </authorList>
    </citation>
    <scope>NUCLEOTIDE SEQUENCE [LARGE SCALE GENOMIC DNA]</scope>
    <source>
        <strain evidence="2">DT43</strain>
    </source>
</reference>
<evidence type="ECO:0000313" key="1">
    <source>
        <dbReference type="EMBL" id="MFC4467796.1"/>
    </source>
</evidence>
<dbReference type="Proteomes" id="UP001596012">
    <property type="component" value="Unassembled WGS sequence"/>
</dbReference>
<protein>
    <submittedName>
        <fullName evidence="1">Helix-turn-helix domain-containing protein</fullName>
    </submittedName>
</protein>
<evidence type="ECO:0000313" key="2">
    <source>
        <dbReference type="Proteomes" id="UP001596012"/>
    </source>
</evidence>
<dbReference type="EMBL" id="JBHSFG010000045">
    <property type="protein sequence ID" value="MFC4467796.1"/>
    <property type="molecule type" value="Genomic_DNA"/>
</dbReference>
<name>A0ABV8YU56_9ACTN</name>
<sequence>MPAEWRQLREWIRYEACERFARGEKTAVIAKDLRVSERSVERWRRAWREGGMDALASTGPPKLPKLSDGQFAELEKELALGPAEHGWEDQRWTLARIRVLVAWLVAPGFKAPKRLS</sequence>
<organism evidence="1 2">
    <name type="scientific">Streptomyces xiangluensis</name>
    <dbReference type="NCBI Taxonomy" id="2665720"/>
    <lineage>
        <taxon>Bacteria</taxon>
        <taxon>Bacillati</taxon>
        <taxon>Actinomycetota</taxon>
        <taxon>Actinomycetes</taxon>
        <taxon>Kitasatosporales</taxon>
        <taxon>Streptomycetaceae</taxon>
        <taxon>Streptomyces</taxon>
    </lineage>
</organism>
<dbReference type="RefSeq" id="WP_386345342.1">
    <property type="nucleotide sequence ID" value="NZ_JBHSFG010000045.1"/>
</dbReference>
<comment type="caution">
    <text evidence="1">The sequence shown here is derived from an EMBL/GenBank/DDBJ whole genome shotgun (WGS) entry which is preliminary data.</text>
</comment>
<dbReference type="SUPFAM" id="SSF46689">
    <property type="entry name" value="Homeodomain-like"/>
    <property type="match status" value="1"/>
</dbReference>
<keyword evidence="2" id="KW-1185">Reference proteome</keyword>